<dbReference type="PANTHER" id="PTHR36440">
    <property type="entry name" value="PUTATIVE (AFU_ORTHOLOGUE AFUA_8G07350)-RELATED"/>
    <property type="match status" value="1"/>
</dbReference>
<dbReference type="SUPFAM" id="SSF51182">
    <property type="entry name" value="RmlC-like cupins"/>
    <property type="match status" value="1"/>
</dbReference>
<sequence>MYVYESSRVKEGGPAHHYHFDQDEWWYVLEGEFLIKVGEVIHQVKVGDSVFGPRKVPHSFAKVGSGAGRLLMTFQPAGKMEECFQKISEGVMKTMTEAKQDKFREDHGFKRVGPPINQLKK</sequence>
<proteinExistence type="predicted"/>
<organism evidence="2 3">
    <name type="scientific">Spirosoma flavum</name>
    <dbReference type="NCBI Taxonomy" id="2048557"/>
    <lineage>
        <taxon>Bacteria</taxon>
        <taxon>Pseudomonadati</taxon>
        <taxon>Bacteroidota</taxon>
        <taxon>Cytophagia</taxon>
        <taxon>Cytophagales</taxon>
        <taxon>Cytophagaceae</taxon>
        <taxon>Spirosoma</taxon>
    </lineage>
</organism>
<evidence type="ECO:0000313" key="3">
    <source>
        <dbReference type="Proteomes" id="UP001597512"/>
    </source>
</evidence>
<dbReference type="EMBL" id="JBHUOM010000023">
    <property type="protein sequence ID" value="MFD2936806.1"/>
    <property type="molecule type" value="Genomic_DNA"/>
</dbReference>
<name>A0ABW6ANH5_9BACT</name>
<gene>
    <name evidence="2" type="ORF">ACFS25_23695</name>
</gene>
<dbReference type="PANTHER" id="PTHR36440:SF1">
    <property type="entry name" value="PUTATIVE (AFU_ORTHOLOGUE AFUA_8G07350)-RELATED"/>
    <property type="match status" value="1"/>
</dbReference>
<comment type="caution">
    <text evidence="2">The sequence shown here is derived from an EMBL/GenBank/DDBJ whole genome shotgun (WGS) entry which is preliminary data.</text>
</comment>
<dbReference type="InterPro" id="IPR011051">
    <property type="entry name" value="RmlC_Cupin_sf"/>
</dbReference>
<evidence type="ECO:0000259" key="1">
    <source>
        <dbReference type="Pfam" id="PF07883"/>
    </source>
</evidence>
<accession>A0ABW6ANH5</accession>
<dbReference type="RefSeq" id="WP_381505954.1">
    <property type="nucleotide sequence ID" value="NZ_JBHUOM010000023.1"/>
</dbReference>
<protein>
    <submittedName>
        <fullName evidence="2">Cupin domain-containing protein</fullName>
    </submittedName>
</protein>
<reference evidence="3" key="1">
    <citation type="journal article" date="2019" name="Int. J. Syst. Evol. Microbiol.">
        <title>The Global Catalogue of Microorganisms (GCM) 10K type strain sequencing project: providing services to taxonomists for standard genome sequencing and annotation.</title>
        <authorList>
            <consortium name="The Broad Institute Genomics Platform"/>
            <consortium name="The Broad Institute Genome Sequencing Center for Infectious Disease"/>
            <person name="Wu L."/>
            <person name="Ma J."/>
        </authorList>
    </citation>
    <scope>NUCLEOTIDE SEQUENCE [LARGE SCALE GENOMIC DNA]</scope>
    <source>
        <strain evidence="3">KCTC 52490</strain>
    </source>
</reference>
<feature type="domain" description="Cupin type-2" evidence="1">
    <location>
        <begin position="13"/>
        <end position="73"/>
    </location>
</feature>
<dbReference type="Gene3D" id="2.60.120.10">
    <property type="entry name" value="Jelly Rolls"/>
    <property type="match status" value="1"/>
</dbReference>
<dbReference type="Proteomes" id="UP001597512">
    <property type="component" value="Unassembled WGS sequence"/>
</dbReference>
<keyword evidence="3" id="KW-1185">Reference proteome</keyword>
<dbReference type="Pfam" id="PF07883">
    <property type="entry name" value="Cupin_2"/>
    <property type="match status" value="1"/>
</dbReference>
<evidence type="ECO:0000313" key="2">
    <source>
        <dbReference type="EMBL" id="MFD2936806.1"/>
    </source>
</evidence>
<dbReference type="InterPro" id="IPR014710">
    <property type="entry name" value="RmlC-like_jellyroll"/>
</dbReference>
<dbReference type="InterPro" id="IPR053146">
    <property type="entry name" value="QDO-like"/>
</dbReference>
<dbReference type="InterPro" id="IPR013096">
    <property type="entry name" value="Cupin_2"/>
</dbReference>